<dbReference type="Proteomes" id="UP000469734">
    <property type="component" value="Unassembled WGS sequence"/>
</dbReference>
<dbReference type="Gene3D" id="1.10.287.950">
    <property type="entry name" value="Methyl-accepting chemotaxis protein"/>
    <property type="match status" value="1"/>
</dbReference>
<feature type="transmembrane region" description="Helical" evidence="6">
    <location>
        <begin position="12"/>
        <end position="34"/>
    </location>
</feature>
<dbReference type="SMART" id="SM00283">
    <property type="entry name" value="MA"/>
    <property type="match status" value="1"/>
</dbReference>
<dbReference type="EMBL" id="WWCR01000004">
    <property type="protein sequence ID" value="MYM71783.1"/>
    <property type="molecule type" value="Genomic_DNA"/>
</dbReference>
<keyword evidence="2" id="KW-0488">Methylation</keyword>
<dbReference type="AlphaFoldDB" id="A0A7X4KGS2"/>
<dbReference type="Pfam" id="PF12729">
    <property type="entry name" value="4HB_MCP_1"/>
    <property type="match status" value="1"/>
</dbReference>
<feature type="transmembrane region" description="Helical" evidence="6">
    <location>
        <begin position="198"/>
        <end position="217"/>
    </location>
</feature>
<dbReference type="FunFam" id="1.10.287.950:FF:000001">
    <property type="entry name" value="Methyl-accepting chemotaxis sensory transducer"/>
    <property type="match status" value="1"/>
</dbReference>
<dbReference type="GO" id="GO:0007165">
    <property type="term" value="P:signal transduction"/>
    <property type="evidence" value="ECO:0007669"/>
    <property type="project" value="UniProtKB-KW"/>
</dbReference>
<evidence type="ECO:0000256" key="4">
    <source>
        <dbReference type="PROSITE-ProRule" id="PRU00284"/>
    </source>
</evidence>
<evidence type="ECO:0000313" key="9">
    <source>
        <dbReference type="Proteomes" id="UP000469734"/>
    </source>
</evidence>
<proteinExistence type="inferred from homology"/>
<gene>
    <name evidence="8" type="ORF">GTP56_06165</name>
</gene>
<evidence type="ECO:0000259" key="7">
    <source>
        <dbReference type="PROSITE" id="PS50111"/>
    </source>
</evidence>
<dbReference type="InterPro" id="IPR004090">
    <property type="entry name" value="Chemotax_Me-accpt_rcpt"/>
</dbReference>
<comment type="subcellular location">
    <subcellularLocation>
        <location evidence="1">Membrane</location>
    </subcellularLocation>
</comment>
<keyword evidence="6" id="KW-1133">Transmembrane helix</keyword>
<sequence>METNKNEISVAARLSIGFGIVLAMMLGLSALSVIKVNAIDNSLQHISEVNNVKQRYAVNLRGSVHDRAIGLRDVALVSDGELAAVTAQIDKLDSDYQRSAQPLDAMISDAKAKVTPEEREWLNKIKQSEARATPLIKKIAEARRAGDTDNARKMMLDEAKPAFNDWLANINGFIDQEEKLTGAESELARKGAHNFQSLALLAAAIAIAIGVVVAWRVTQYLLRALGAEPAEVKALANAVDRGELYHEVELRGQDKDSIMAVLVKMSRNLRSTVTEVHEAAVAVSSISDQISEQNQHLSGRTEDQASSLEETASAMEELTATVKQNADSARDANNLAHNASDIASKGGEIVDEVVQTMNAIDVSSRKIEEIISVIDGIAFQTNILALNAAVEAARAGEQGRGFAVVATEVRSLAQRSSTAAREVKTLIDESVAKIHAGTALVEHAGTTMRDIVHSVKQVSDMVSAITLASNEQSVGIEEVNRAISQMDQVTQQNAALVEHAAGEVEVLQEQAAQLNNAVSVFKTRREGWSAQPSRAAHSDARAEARVGLLPAPVGA</sequence>
<dbReference type="PANTHER" id="PTHR43531:SF14">
    <property type="entry name" value="METHYL-ACCEPTING CHEMOTAXIS PROTEIN I-RELATED"/>
    <property type="match status" value="1"/>
</dbReference>
<accession>A0A7X4KGS2</accession>
<dbReference type="SUPFAM" id="SSF58104">
    <property type="entry name" value="Methyl-accepting chemotaxis protein (MCP) signaling domain"/>
    <property type="match status" value="1"/>
</dbReference>
<organism evidence="8 9">
    <name type="scientific">Duganella margarita</name>
    <dbReference type="NCBI Taxonomy" id="2692170"/>
    <lineage>
        <taxon>Bacteria</taxon>
        <taxon>Pseudomonadati</taxon>
        <taxon>Pseudomonadota</taxon>
        <taxon>Betaproteobacteria</taxon>
        <taxon>Burkholderiales</taxon>
        <taxon>Oxalobacteraceae</taxon>
        <taxon>Telluria group</taxon>
        <taxon>Duganella</taxon>
    </lineage>
</organism>
<dbReference type="PRINTS" id="PR00260">
    <property type="entry name" value="CHEMTRNSDUCR"/>
</dbReference>
<dbReference type="PANTHER" id="PTHR43531">
    <property type="entry name" value="PROTEIN ICFG"/>
    <property type="match status" value="1"/>
</dbReference>
<comment type="similarity">
    <text evidence="3">Belongs to the methyl-accepting chemotaxis (MCP) protein family.</text>
</comment>
<dbReference type="Pfam" id="PF00015">
    <property type="entry name" value="MCPsignal"/>
    <property type="match status" value="1"/>
</dbReference>
<comment type="caution">
    <text evidence="8">The sequence shown here is derived from an EMBL/GenBank/DDBJ whole genome shotgun (WGS) entry which is preliminary data.</text>
</comment>
<dbReference type="GO" id="GO:0006935">
    <property type="term" value="P:chemotaxis"/>
    <property type="evidence" value="ECO:0007669"/>
    <property type="project" value="InterPro"/>
</dbReference>
<name>A0A7X4KGS2_9BURK</name>
<evidence type="ECO:0000256" key="2">
    <source>
        <dbReference type="ARBA" id="ARBA00022481"/>
    </source>
</evidence>
<evidence type="ECO:0000256" key="1">
    <source>
        <dbReference type="ARBA" id="ARBA00004370"/>
    </source>
</evidence>
<dbReference type="GO" id="GO:0005886">
    <property type="term" value="C:plasma membrane"/>
    <property type="evidence" value="ECO:0007669"/>
    <property type="project" value="TreeGrafter"/>
</dbReference>
<dbReference type="InterPro" id="IPR047347">
    <property type="entry name" value="YvaQ-like_sensor"/>
</dbReference>
<dbReference type="InterPro" id="IPR024478">
    <property type="entry name" value="HlyB_4HB_MCP"/>
</dbReference>
<feature type="domain" description="Methyl-accepting transducer" evidence="7">
    <location>
        <begin position="279"/>
        <end position="508"/>
    </location>
</feature>
<dbReference type="PROSITE" id="PS50111">
    <property type="entry name" value="CHEMOTAXIS_TRANSDUC_2"/>
    <property type="match status" value="1"/>
</dbReference>
<dbReference type="CDD" id="cd11386">
    <property type="entry name" value="MCP_signal"/>
    <property type="match status" value="1"/>
</dbReference>
<keyword evidence="6" id="KW-0812">Transmembrane</keyword>
<reference evidence="8 9" key="1">
    <citation type="submission" date="2019-12" db="EMBL/GenBank/DDBJ databases">
        <title>Novel species isolated from a subtropical stream in China.</title>
        <authorList>
            <person name="Lu H."/>
        </authorList>
    </citation>
    <scope>NUCLEOTIDE SEQUENCE [LARGE SCALE GENOMIC DNA]</scope>
    <source>
        <strain evidence="8 9">FT134W</strain>
    </source>
</reference>
<feature type="coiled-coil region" evidence="5">
    <location>
        <begin position="497"/>
        <end position="524"/>
    </location>
</feature>
<protein>
    <submittedName>
        <fullName evidence="8">Methyl-accepting chemotaxis protein</fullName>
    </submittedName>
</protein>
<keyword evidence="5" id="KW-0175">Coiled coil</keyword>
<dbReference type="RefSeq" id="WP_161049421.1">
    <property type="nucleotide sequence ID" value="NZ_WWCR01000004.1"/>
</dbReference>
<evidence type="ECO:0000256" key="6">
    <source>
        <dbReference type="SAM" id="Phobius"/>
    </source>
</evidence>
<evidence type="ECO:0000313" key="8">
    <source>
        <dbReference type="EMBL" id="MYM71783.1"/>
    </source>
</evidence>
<dbReference type="InterPro" id="IPR004089">
    <property type="entry name" value="MCPsignal_dom"/>
</dbReference>
<dbReference type="CDD" id="cd19411">
    <property type="entry name" value="MCP2201-like_sensor"/>
    <property type="match status" value="1"/>
</dbReference>
<evidence type="ECO:0000256" key="5">
    <source>
        <dbReference type="SAM" id="Coils"/>
    </source>
</evidence>
<dbReference type="InterPro" id="IPR051310">
    <property type="entry name" value="MCP_chemotaxis"/>
</dbReference>
<dbReference type="GO" id="GO:0004888">
    <property type="term" value="F:transmembrane signaling receptor activity"/>
    <property type="evidence" value="ECO:0007669"/>
    <property type="project" value="InterPro"/>
</dbReference>
<keyword evidence="6" id="KW-0472">Membrane</keyword>
<keyword evidence="4" id="KW-0807">Transducer</keyword>
<evidence type="ECO:0000256" key="3">
    <source>
        <dbReference type="ARBA" id="ARBA00029447"/>
    </source>
</evidence>